<organism evidence="2 3">
    <name type="scientific">Rhizoctonia solani</name>
    <dbReference type="NCBI Taxonomy" id="456999"/>
    <lineage>
        <taxon>Eukaryota</taxon>
        <taxon>Fungi</taxon>
        <taxon>Dikarya</taxon>
        <taxon>Basidiomycota</taxon>
        <taxon>Agaricomycotina</taxon>
        <taxon>Agaricomycetes</taxon>
        <taxon>Cantharellales</taxon>
        <taxon>Ceratobasidiaceae</taxon>
        <taxon>Rhizoctonia</taxon>
    </lineage>
</organism>
<sequence length="275" mass="30843">MRTIELLITVSHLAVLALCTVEPFLPNSEALFPSGSSRGQVWRNETETSLLINQWPDTRIRRFLVLRGHLEKYDVESEIPRDQLVEMAKEASSDPIITSLTSPTLALFTQRQCSQLTVDQIVHWASHHSGRRVNSHGANVFDAPPTLVRSKAKRMTAVSLCKNLYRERVYGDKILPPRDFSEVDGYQVYMGAESGAKEPDVAAQRLFSAQIAEAEAAPHVFEPDVNPALDRVAKHSIHDLRSLLDVFGVQWAESESHETLTERAKAHTRLWSGPV</sequence>
<dbReference type="AlphaFoldDB" id="A0A8H3ALX1"/>
<feature type="chain" id="PRO_5034557958" evidence="1">
    <location>
        <begin position="20"/>
        <end position="275"/>
    </location>
</feature>
<proteinExistence type="predicted"/>
<evidence type="ECO:0000256" key="1">
    <source>
        <dbReference type="SAM" id="SignalP"/>
    </source>
</evidence>
<comment type="caution">
    <text evidence="2">The sequence shown here is derived from an EMBL/GenBank/DDBJ whole genome shotgun (WGS) entry which is preliminary data.</text>
</comment>
<keyword evidence="1" id="KW-0732">Signal</keyword>
<gene>
    <name evidence="2" type="ORF">RDB_LOCUS66130</name>
</gene>
<dbReference type="Proteomes" id="UP000663843">
    <property type="component" value="Unassembled WGS sequence"/>
</dbReference>
<evidence type="ECO:0000313" key="3">
    <source>
        <dbReference type="Proteomes" id="UP000663843"/>
    </source>
</evidence>
<dbReference type="EMBL" id="CAJMWT010002105">
    <property type="protein sequence ID" value="CAE6432894.1"/>
    <property type="molecule type" value="Genomic_DNA"/>
</dbReference>
<feature type="signal peptide" evidence="1">
    <location>
        <begin position="1"/>
        <end position="19"/>
    </location>
</feature>
<protein>
    <submittedName>
        <fullName evidence="2">Uncharacterized protein</fullName>
    </submittedName>
</protein>
<accession>A0A8H3ALX1</accession>
<reference evidence="2" key="1">
    <citation type="submission" date="2021-01" db="EMBL/GenBank/DDBJ databases">
        <authorList>
            <person name="Kaushik A."/>
        </authorList>
    </citation>
    <scope>NUCLEOTIDE SEQUENCE</scope>
    <source>
        <strain evidence="2">AG2-2IIIB</strain>
    </source>
</reference>
<name>A0A8H3ALX1_9AGAM</name>
<evidence type="ECO:0000313" key="2">
    <source>
        <dbReference type="EMBL" id="CAE6432894.1"/>
    </source>
</evidence>